<feature type="transmembrane region" description="Helical" evidence="7">
    <location>
        <begin position="128"/>
        <end position="149"/>
    </location>
</feature>
<keyword evidence="7" id="KW-1133">Transmembrane helix</keyword>
<keyword evidence="4 9" id="KW-0808">Transferase</keyword>
<keyword evidence="7" id="KW-0472">Membrane</keyword>
<comment type="catalytic activity">
    <reaction evidence="1">
        <text>ATP + protein L-histidine = ADP + protein N-phospho-L-histidine.</text>
        <dbReference type="EC" id="2.7.13.3"/>
    </reaction>
</comment>
<keyword evidence="3" id="KW-0597">Phosphoprotein</keyword>
<keyword evidence="10" id="KW-1185">Reference proteome</keyword>
<dbReference type="Proteomes" id="UP000698028">
    <property type="component" value="Unassembled WGS sequence"/>
</dbReference>
<keyword evidence="7" id="KW-0812">Transmembrane</keyword>
<protein>
    <recommendedName>
        <fullName evidence="2">histidine kinase</fullName>
        <ecNumber evidence="2">2.7.13.3</ecNumber>
    </recommendedName>
</protein>
<keyword evidence="6" id="KW-0902">Two-component regulatory system</keyword>
<dbReference type="EMBL" id="JAHVAH010000001">
    <property type="protein sequence ID" value="MBW0145623.1"/>
    <property type="molecule type" value="Genomic_DNA"/>
</dbReference>
<evidence type="ECO:0000256" key="5">
    <source>
        <dbReference type="ARBA" id="ARBA00022777"/>
    </source>
</evidence>
<dbReference type="PANTHER" id="PTHR44936">
    <property type="entry name" value="SENSOR PROTEIN CREC"/>
    <property type="match status" value="1"/>
</dbReference>
<evidence type="ECO:0000256" key="6">
    <source>
        <dbReference type="ARBA" id="ARBA00023012"/>
    </source>
</evidence>
<dbReference type="RefSeq" id="WP_218633517.1">
    <property type="nucleotide sequence ID" value="NZ_JAHVAH010000001.1"/>
</dbReference>
<gene>
    <name evidence="9" type="primary">prsK</name>
    <name evidence="9" type="ORF">KTQ36_10005</name>
</gene>
<reference evidence="9 10" key="1">
    <citation type="submission" date="2021-07" db="EMBL/GenBank/DDBJ databases">
        <title>The draft genome sequence of Sphingomicrobium sp. B8.</title>
        <authorList>
            <person name="Mu L."/>
        </authorList>
    </citation>
    <scope>NUCLEOTIDE SEQUENCE [LARGE SCALE GENOMIC DNA]</scope>
    <source>
        <strain evidence="9 10">B8</strain>
    </source>
</reference>
<dbReference type="SMART" id="SM00387">
    <property type="entry name" value="HATPase_c"/>
    <property type="match status" value="1"/>
</dbReference>
<feature type="transmembrane region" description="Helical" evidence="7">
    <location>
        <begin position="230"/>
        <end position="247"/>
    </location>
</feature>
<dbReference type="InterPro" id="IPR014265">
    <property type="entry name" value="XrtA/PrsK"/>
</dbReference>
<feature type="domain" description="Histidine kinase" evidence="8">
    <location>
        <begin position="478"/>
        <end position="680"/>
    </location>
</feature>
<dbReference type="GO" id="GO:0004673">
    <property type="term" value="F:protein histidine kinase activity"/>
    <property type="evidence" value="ECO:0007669"/>
    <property type="project" value="UniProtKB-EC"/>
</dbReference>
<dbReference type="Pfam" id="PF02518">
    <property type="entry name" value="HATPase_c"/>
    <property type="match status" value="1"/>
</dbReference>
<feature type="transmembrane region" description="Helical" evidence="7">
    <location>
        <begin position="35"/>
        <end position="52"/>
    </location>
</feature>
<dbReference type="NCBIfam" id="TIGR02916">
    <property type="entry name" value="PEP_his_kin"/>
    <property type="match status" value="1"/>
</dbReference>
<keyword evidence="5 9" id="KW-0418">Kinase</keyword>
<evidence type="ECO:0000256" key="3">
    <source>
        <dbReference type="ARBA" id="ARBA00022553"/>
    </source>
</evidence>
<dbReference type="PANTHER" id="PTHR44936:SF9">
    <property type="entry name" value="SENSOR PROTEIN CREC"/>
    <property type="match status" value="1"/>
</dbReference>
<organism evidence="9 10">
    <name type="scientific">Sphingomicrobium clamense</name>
    <dbReference type="NCBI Taxonomy" id="2851013"/>
    <lineage>
        <taxon>Bacteria</taxon>
        <taxon>Pseudomonadati</taxon>
        <taxon>Pseudomonadota</taxon>
        <taxon>Alphaproteobacteria</taxon>
        <taxon>Sphingomonadales</taxon>
        <taxon>Sphingomonadaceae</taxon>
        <taxon>Sphingomicrobium</taxon>
    </lineage>
</organism>
<evidence type="ECO:0000256" key="7">
    <source>
        <dbReference type="SAM" id="Phobius"/>
    </source>
</evidence>
<evidence type="ECO:0000256" key="4">
    <source>
        <dbReference type="ARBA" id="ARBA00022679"/>
    </source>
</evidence>
<proteinExistence type="predicted"/>
<feature type="transmembrane region" description="Helical" evidence="7">
    <location>
        <begin position="90"/>
        <end position="108"/>
    </location>
</feature>
<evidence type="ECO:0000256" key="2">
    <source>
        <dbReference type="ARBA" id="ARBA00012438"/>
    </source>
</evidence>
<feature type="transmembrane region" description="Helical" evidence="7">
    <location>
        <begin position="161"/>
        <end position="184"/>
    </location>
</feature>
<name>A0ABS6V7X2_9SPHN</name>
<feature type="transmembrane region" description="Helical" evidence="7">
    <location>
        <begin position="6"/>
        <end position="23"/>
    </location>
</feature>
<accession>A0ABS6V7X2</accession>
<feature type="transmembrane region" description="Helical" evidence="7">
    <location>
        <begin position="190"/>
        <end position="209"/>
    </location>
</feature>
<feature type="transmembrane region" description="Helical" evidence="7">
    <location>
        <begin position="58"/>
        <end position="78"/>
    </location>
</feature>
<evidence type="ECO:0000313" key="9">
    <source>
        <dbReference type="EMBL" id="MBW0145623.1"/>
    </source>
</evidence>
<dbReference type="InterPro" id="IPR005467">
    <property type="entry name" value="His_kinase_dom"/>
</dbReference>
<sequence>MDALIAFWTHALAAGLFAVLVGWQLHLGVKGNGQRLLLSSLAMTCLWAWVVATEPGSPLAMVAETARNLVWIALLYSIAMSDEHAERQKGVRLVYGAVAAVLGLQFLADTLPHVMPPDASLEAGLVTTAALLRITAAAGGLVLVHNVYGQAAPASRSAISYAMLAFAALWVFDLNYYTIAYLGWDWTQTVYDWRGLVVALTAPLFALAVRRNSLWRIRLSRAATFQSLSILGICAYLVVMAVLTSVLREADGDWSTNGAIALLSVLTVGAIAILPSARARSWAKVKIAKHFFEHRYDYRAEWLRFVDTLGGTREAGSLGQRIARAFADMLEAPGGILIARDRDDNLVQAADWGWPGSTPPIASDADLDALWDQLSKQGHILELDAIRGGWAKGPSLPVPRWMKQDETIWVGIPLIHDHRMVGLVLVAAPDYRRPLDWEDFDLLRTAGRQAASALAEALMQDALAKAERFDEFNRRFAFILHDIKNLVSQLSLVARNAERHADNPEFRADMVATIKSSVGKMNDLLARLNSESGAASEKVGAAPLKDVLGFAVAAKNRGHEVRLLGDIDRWVHADAHGLEQAVGHLLQNAVDASDPDQPVIVRVDGDGDEVTIAIIDTGRGMDGEFVRSRLFEPFASTKDGGFGIGAYEARALIGAMHGRLSVESRPGHGSNFTIHLKKAAPEVAQPTRKSA</sequence>
<dbReference type="InterPro" id="IPR003594">
    <property type="entry name" value="HATPase_dom"/>
</dbReference>
<evidence type="ECO:0000259" key="8">
    <source>
        <dbReference type="PROSITE" id="PS50109"/>
    </source>
</evidence>
<feature type="transmembrane region" description="Helical" evidence="7">
    <location>
        <begin position="259"/>
        <end position="277"/>
    </location>
</feature>
<evidence type="ECO:0000256" key="1">
    <source>
        <dbReference type="ARBA" id="ARBA00000085"/>
    </source>
</evidence>
<evidence type="ECO:0000313" key="10">
    <source>
        <dbReference type="Proteomes" id="UP000698028"/>
    </source>
</evidence>
<dbReference type="InterPro" id="IPR050980">
    <property type="entry name" value="2C_sensor_his_kinase"/>
</dbReference>
<comment type="caution">
    <text evidence="9">The sequence shown here is derived from an EMBL/GenBank/DDBJ whole genome shotgun (WGS) entry which is preliminary data.</text>
</comment>
<dbReference type="PROSITE" id="PS50109">
    <property type="entry name" value="HIS_KIN"/>
    <property type="match status" value="1"/>
</dbReference>
<dbReference type="EC" id="2.7.13.3" evidence="2"/>